<dbReference type="GO" id="GO:0008168">
    <property type="term" value="F:methyltransferase activity"/>
    <property type="evidence" value="ECO:0007669"/>
    <property type="project" value="InterPro"/>
</dbReference>
<reference evidence="2 3" key="1">
    <citation type="submission" date="2019-03" db="EMBL/GenBank/DDBJ databases">
        <authorList>
            <person name="Gaulin E."/>
            <person name="Dumas B."/>
        </authorList>
    </citation>
    <scope>NUCLEOTIDE SEQUENCE [LARGE SCALE GENOMIC DNA]</scope>
    <source>
        <strain evidence="2">CBS 568.67</strain>
    </source>
</reference>
<accession>A0A485KVR5</accession>
<dbReference type="EMBL" id="VJMH01005336">
    <property type="protein sequence ID" value="KAF0697273.1"/>
    <property type="molecule type" value="Genomic_DNA"/>
</dbReference>
<dbReference type="AlphaFoldDB" id="A0A485KVR5"/>
<sequence>MHVTSALDATTGGGGEAMEMTIYHAPRTAHRTRVFQCNPQGKKMPLLEAVGGAMTSTEMVTAPWQRNETQGNTPHRDCLASQRLGPSSFLWSWQITLSGPLICTVQRLRPRGLKPFGPLMDATYNKEAARQADFVAATTAHMHRAIDRLVKATSGCYPHASTSSSLTPWTCRIVDIGASHGRNSLALLDVVRRLHLPLNDEPASQRCVPPAEYMVFHNDPARQRLCSAAGHAPHPVVVLEHVPAFLLGRHLEKFLRLSGPIRLDPSPAGSDPQHDLTHFLRLRAEELVDDGALCCIVVGTYADGRLDFHGEPFVGAFDDLVAMGPLSDATRRNMCVPYYPRNIGQVTCAVAAVSELHLHEIDAVRGGRRGFFLSALKPCMSEQERANPALSTALMAC</sequence>
<keyword evidence="3" id="KW-1185">Reference proteome</keyword>
<evidence type="ECO:0000313" key="3">
    <source>
        <dbReference type="Proteomes" id="UP000332933"/>
    </source>
</evidence>
<dbReference type="SUPFAM" id="SSF53335">
    <property type="entry name" value="S-adenosyl-L-methionine-dependent methyltransferases"/>
    <property type="match status" value="1"/>
</dbReference>
<reference evidence="1" key="2">
    <citation type="submission" date="2019-06" db="EMBL/GenBank/DDBJ databases">
        <title>Genomics analysis of Aphanomyces spp. identifies a new class of oomycete effector associated with host adaptation.</title>
        <authorList>
            <person name="Gaulin E."/>
        </authorList>
    </citation>
    <scope>NUCLEOTIDE SEQUENCE</scope>
    <source>
        <strain evidence="1">CBS 578.67</strain>
    </source>
</reference>
<dbReference type="Pfam" id="PF03492">
    <property type="entry name" value="Methyltransf_7"/>
    <property type="match status" value="1"/>
</dbReference>
<dbReference type="Gene3D" id="3.40.50.150">
    <property type="entry name" value="Vaccinia Virus protein VP39"/>
    <property type="match status" value="1"/>
</dbReference>
<dbReference type="OrthoDB" id="1523883at2759"/>
<dbReference type="Proteomes" id="UP000332933">
    <property type="component" value="Unassembled WGS sequence"/>
</dbReference>
<dbReference type="InterPro" id="IPR005299">
    <property type="entry name" value="MeTrfase_7"/>
</dbReference>
<gene>
    <name evidence="2" type="primary">Aste57867_12045</name>
    <name evidence="1" type="ORF">As57867_012000</name>
    <name evidence="2" type="ORF">ASTE57867_12045</name>
</gene>
<evidence type="ECO:0000313" key="2">
    <source>
        <dbReference type="EMBL" id="VFT88900.1"/>
    </source>
</evidence>
<proteinExistence type="predicted"/>
<evidence type="ECO:0000313" key="1">
    <source>
        <dbReference type="EMBL" id="KAF0697273.1"/>
    </source>
</evidence>
<dbReference type="InterPro" id="IPR029063">
    <property type="entry name" value="SAM-dependent_MTases_sf"/>
</dbReference>
<name>A0A485KVR5_9STRA</name>
<organism evidence="2 3">
    <name type="scientific">Aphanomyces stellatus</name>
    <dbReference type="NCBI Taxonomy" id="120398"/>
    <lineage>
        <taxon>Eukaryota</taxon>
        <taxon>Sar</taxon>
        <taxon>Stramenopiles</taxon>
        <taxon>Oomycota</taxon>
        <taxon>Saprolegniomycetes</taxon>
        <taxon>Saprolegniales</taxon>
        <taxon>Verrucalvaceae</taxon>
        <taxon>Aphanomyces</taxon>
    </lineage>
</organism>
<protein>
    <submittedName>
        <fullName evidence="2">Aste57867_12045 protein</fullName>
    </submittedName>
</protein>
<dbReference type="EMBL" id="CAADRA010005357">
    <property type="protein sequence ID" value="VFT88900.1"/>
    <property type="molecule type" value="Genomic_DNA"/>
</dbReference>